<evidence type="ECO:0000313" key="2">
    <source>
        <dbReference type="EMBL" id="WOO33996.1"/>
    </source>
</evidence>
<dbReference type="InterPro" id="IPR036465">
    <property type="entry name" value="vWFA_dom_sf"/>
</dbReference>
<proteinExistence type="predicted"/>
<dbReference type="PANTHER" id="PTHR33608:SF6">
    <property type="entry name" value="BLL2464 PROTEIN"/>
    <property type="match status" value="1"/>
</dbReference>
<gene>
    <name evidence="2" type="ORF">P4826_08025</name>
</gene>
<dbReference type="RefSeq" id="WP_317703325.1">
    <property type="nucleotide sequence ID" value="NZ_CP136921.1"/>
</dbReference>
<keyword evidence="3" id="KW-1185">Reference proteome</keyword>
<dbReference type="SUPFAM" id="SSF53300">
    <property type="entry name" value="vWA-like"/>
    <property type="match status" value="1"/>
</dbReference>
<dbReference type="EMBL" id="CP136921">
    <property type="protein sequence ID" value="WOO33996.1"/>
    <property type="molecule type" value="Genomic_DNA"/>
</dbReference>
<accession>A0ABZ0J8J3</accession>
<dbReference type="InterPro" id="IPR002881">
    <property type="entry name" value="DUF58"/>
</dbReference>
<evidence type="ECO:0000259" key="1">
    <source>
        <dbReference type="Pfam" id="PF01882"/>
    </source>
</evidence>
<evidence type="ECO:0000313" key="3">
    <source>
        <dbReference type="Proteomes" id="UP001303211"/>
    </source>
</evidence>
<sequence>MPEARHAAPPAESLLQRLEWKVLRRLDGLLQGGARTLLRGAGIDLADLREYQPHDDVRHIDWNVTARLATPHVRVYTEDRDITAWFLLDLSPSVDFGPPGQAKRDMLAGFVGVLARLIQRHGNRVGAVLHDGHAAMGRVLPAGGGRRQVLQLLHLLVGGQGAADPATPPGTTDLALLLNQAQGLLRRRSAVFVISDFLSHPGWDKPLARLARRHDVVAVRLLDPLELELPDIGLLLLRDPETGEQLQVDTHERGFRHRFARLAAQREAELRASLARAGVDTLELSTDEDLLSALLRFMQLRGHRQHLAARA</sequence>
<feature type="domain" description="DUF58" evidence="1">
    <location>
        <begin position="47"/>
        <end position="268"/>
    </location>
</feature>
<protein>
    <submittedName>
        <fullName evidence="2">DUF58 domain-containing protein</fullName>
    </submittedName>
</protein>
<reference evidence="2 3" key="1">
    <citation type="submission" date="2023-03" db="EMBL/GenBank/DDBJ databases">
        <title>Diaphorobacter basophil sp. nov., isolated from a sewage-treatment plant.</title>
        <authorList>
            <person name="Yang K."/>
        </authorList>
    </citation>
    <scope>NUCLEOTIDE SEQUENCE [LARGE SCALE GENOMIC DNA]</scope>
    <source>
        <strain evidence="2 3">Y-1</strain>
    </source>
</reference>
<organism evidence="2 3">
    <name type="scientific">Diaphorobacter limosus</name>
    <dbReference type="NCBI Taxonomy" id="3036128"/>
    <lineage>
        <taxon>Bacteria</taxon>
        <taxon>Pseudomonadati</taxon>
        <taxon>Pseudomonadota</taxon>
        <taxon>Betaproteobacteria</taxon>
        <taxon>Burkholderiales</taxon>
        <taxon>Comamonadaceae</taxon>
        <taxon>Diaphorobacter</taxon>
    </lineage>
</organism>
<dbReference type="PANTHER" id="PTHR33608">
    <property type="entry name" value="BLL2464 PROTEIN"/>
    <property type="match status" value="1"/>
</dbReference>
<dbReference type="Pfam" id="PF01882">
    <property type="entry name" value="DUF58"/>
    <property type="match status" value="1"/>
</dbReference>
<dbReference type="Proteomes" id="UP001303211">
    <property type="component" value="Chromosome"/>
</dbReference>
<name>A0ABZ0J8J3_9BURK</name>